<dbReference type="Pfam" id="PF14175">
    <property type="entry name" value="YaaC"/>
    <property type="match status" value="1"/>
</dbReference>
<gene>
    <name evidence="1" type="ORF">D1B31_22965</name>
</gene>
<protein>
    <recommendedName>
        <fullName evidence="3">YaaC family protein</fullName>
    </recommendedName>
</protein>
<accession>A0A417YE46</accession>
<name>A0A417YE46_9BACI</name>
<dbReference type="AlphaFoldDB" id="A0A417YE46"/>
<dbReference type="RefSeq" id="WP_118924868.1">
    <property type="nucleotide sequence ID" value="NZ_QWEG01000026.1"/>
</dbReference>
<dbReference type="OrthoDB" id="2380109at2"/>
<dbReference type="EMBL" id="QWEG01000026">
    <property type="protein sequence ID" value="RHW30932.1"/>
    <property type="molecule type" value="Genomic_DNA"/>
</dbReference>
<dbReference type="InterPro" id="IPR026988">
    <property type="entry name" value="YaaC-like"/>
</dbReference>
<evidence type="ECO:0000313" key="1">
    <source>
        <dbReference type="EMBL" id="RHW30932.1"/>
    </source>
</evidence>
<evidence type="ECO:0008006" key="3">
    <source>
        <dbReference type="Google" id="ProtNLM"/>
    </source>
</evidence>
<evidence type="ECO:0000313" key="2">
    <source>
        <dbReference type="Proteomes" id="UP000284416"/>
    </source>
</evidence>
<organism evidence="1 2">
    <name type="scientific">Neobacillus notoginsengisoli</name>
    <dbReference type="NCBI Taxonomy" id="1578198"/>
    <lineage>
        <taxon>Bacteria</taxon>
        <taxon>Bacillati</taxon>
        <taxon>Bacillota</taxon>
        <taxon>Bacilli</taxon>
        <taxon>Bacillales</taxon>
        <taxon>Bacillaceae</taxon>
        <taxon>Neobacillus</taxon>
    </lineage>
</organism>
<reference evidence="1 2" key="1">
    <citation type="journal article" date="2017" name="Int. J. Syst. Evol. Microbiol.">
        <title>Bacillus notoginsengisoli sp. nov., a novel bacterium isolated from the rhizosphere of Panax notoginseng.</title>
        <authorList>
            <person name="Zhang M.Y."/>
            <person name="Cheng J."/>
            <person name="Cai Y."/>
            <person name="Zhang T.Y."/>
            <person name="Wu Y.Y."/>
            <person name="Manikprabhu D."/>
            <person name="Li W.J."/>
            <person name="Zhang Y.X."/>
        </authorList>
    </citation>
    <scope>NUCLEOTIDE SEQUENCE [LARGE SCALE GENOMIC DNA]</scope>
    <source>
        <strain evidence="1 2">JCM 30743</strain>
    </source>
</reference>
<keyword evidence="2" id="KW-1185">Reference proteome</keyword>
<dbReference type="Proteomes" id="UP000284416">
    <property type="component" value="Unassembled WGS sequence"/>
</dbReference>
<sequence length="324" mass="38231">MWLGYRDWESFSFFYSVEYAQSYLQKRYEKIGCPEPGQKSFENCYPFLYYLEHGSIYYAQAAQAPIILQPILLFYGLVHLIKACILTMDPFYPETTAVLAHGVSARKRKKQQYQFFHDEVKFQKNGLFPHLSEKLFHMKQDEGDKITMEALLRMVPELDSLFWQLEGRANFIPLLEKGGHWFVSEKALDCYHMTETRFREYFFTQSGIELEKMENGLAKLSGLPVHFPHNRPTFLKADFSQKRYAMPFKKSHRSQFPELMAHYLLLYNLSMIARYETEWWGEAVKLMPNRDYPFIQSFLKITQVKSPFLVYCHLTSGLKGLGSL</sequence>
<proteinExistence type="predicted"/>
<comment type="caution">
    <text evidence="1">The sequence shown here is derived from an EMBL/GenBank/DDBJ whole genome shotgun (WGS) entry which is preliminary data.</text>
</comment>